<dbReference type="InterPro" id="IPR002347">
    <property type="entry name" value="SDR_fam"/>
</dbReference>
<protein>
    <submittedName>
        <fullName evidence="1">Epidermal retinol dehydrogenase 2-like 3</fullName>
    </submittedName>
</protein>
<dbReference type="Pfam" id="PF00106">
    <property type="entry name" value="adh_short"/>
    <property type="match status" value="1"/>
</dbReference>
<dbReference type="SUPFAM" id="SSF51735">
    <property type="entry name" value="NAD(P)-binding Rossmann-fold domains"/>
    <property type="match status" value="1"/>
</dbReference>
<dbReference type="PANTHER" id="PTHR24322:SF748">
    <property type="entry name" value="FI23927P1-RELATED"/>
    <property type="match status" value="1"/>
</dbReference>
<dbReference type="GO" id="GO:0016616">
    <property type="term" value="F:oxidoreductase activity, acting on the CH-OH group of donors, NAD or NADP as acceptor"/>
    <property type="evidence" value="ECO:0007669"/>
    <property type="project" value="TreeGrafter"/>
</dbReference>
<evidence type="ECO:0000313" key="1">
    <source>
        <dbReference type="EMBL" id="KAG7163968.1"/>
    </source>
</evidence>
<dbReference type="PRINTS" id="PR00081">
    <property type="entry name" value="GDHRDH"/>
</dbReference>
<dbReference type="Gene3D" id="3.40.50.720">
    <property type="entry name" value="NAD(P)-binding Rossmann-like Domain"/>
    <property type="match status" value="1"/>
</dbReference>
<dbReference type="Proteomes" id="UP000747542">
    <property type="component" value="Unassembled WGS sequence"/>
</dbReference>
<dbReference type="InterPro" id="IPR036291">
    <property type="entry name" value="NAD(P)-bd_dom_sf"/>
</dbReference>
<dbReference type="PANTHER" id="PTHR24322">
    <property type="entry name" value="PKSB"/>
    <property type="match status" value="1"/>
</dbReference>
<accession>A0A8J5JXM1</accession>
<reference evidence="1" key="1">
    <citation type="journal article" date="2021" name="Sci. Adv.">
        <title>The American lobster genome reveals insights on longevity, neural, and immune adaptations.</title>
        <authorList>
            <person name="Polinski J.M."/>
            <person name="Zimin A.V."/>
            <person name="Clark K.F."/>
            <person name="Kohn A.B."/>
            <person name="Sadowski N."/>
            <person name="Timp W."/>
            <person name="Ptitsyn A."/>
            <person name="Khanna P."/>
            <person name="Romanova D.Y."/>
            <person name="Williams P."/>
            <person name="Greenwood S.J."/>
            <person name="Moroz L.L."/>
            <person name="Walt D.R."/>
            <person name="Bodnar A.G."/>
        </authorList>
    </citation>
    <scope>NUCLEOTIDE SEQUENCE</scope>
    <source>
        <strain evidence="1">GMGI-L3</strain>
    </source>
</reference>
<dbReference type="AlphaFoldDB" id="A0A8J5JXM1"/>
<organism evidence="1 2">
    <name type="scientific">Homarus americanus</name>
    <name type="common">American lobster</name>
    <dbReference type="NCBI Taxonomy" id="6706"/>
    <lineage>
        <taxon>Eukaryota</taxon>
        <taxon>Metazoa</taxon>
        <taxon>Ecdysozoa</taxon>
        <taxon>Arthropoda</taxon>
        <taxon>Crustacea</taxon>
        <taxon>Multicrustacea</taxon>
        <taxon>Malacostraca</taxon>
        <taxon>Eumalacostraca</taxon>
        <taxon>Eucarida</taxon>
        <taxon>Decapoda</taxon>
        <taxon>Pleocyemata</taxon>
        <taxon>Astacidea</taxon>
        <taxon>Nephropoidea</taxon>
        <taxon>Nephropidae</taxon>
        <taxon>Homarus</taxon>
    </lineage>
</organism>
<name>A0A8J5JXM1_HOMAM</name>
<evidence type="ECO:0000313" key="2">
    <source>
        <dbReference type="Proteomes" id="UP000747542"/>
    </source>
</evidence>
<dbReference type="EMBL" id="JAHLQT010026055">
    <property type="protein sequence ID" value="KAG7163968.1"/>
    <property type="molecule type" value="Genomic_DNA"/>
</dbReference>
<proteinExistence type="predicted"/>
<comment type="caution">
    <text evidence="1">The sequence shown here is derived from an EMBL/GenBank/DDBJ whole genome shotgun (WGS) entry which is preliminary data.</text>
</comment>
<sequence length="284" mass="31348">MLCQDFYSQVSYVGQYKVTVVMCAGNEETAKLVVAAGGEGHAYSVDLCDRHAIYATATKVKQEVGKVDILVNNAGIVTGRNFIDAPDHLIQKTFDVNIMSHFWTTKAFLGDMLASNRGHVVTVASLAGLGGVEGYTGVKTTAVCPYYISTGMFDGVKSKVIPILKPEYVASEIVDGILLNTPIVVLPPFCKYLVLLKYLLPAKGSYQLYKACGGHLTMDDFRGRTVEDGPCKMNGAQEKRYHMQIEYKQANRNKHTEKAVTEFSREVVQWNNEFTGNGKFMESE</sequence>
<gene>
    <name evidence="1" type="primary">Sdr16c5-L3</name>
    <name evidence="1" type="ORF">Hamer_G014425</name>
</gene>
<keyword evidence="2" id="KW-1185">Reference proteome</keyword>